<evidence type="ECO:0000256" key="8">
    <source>
        <dbReference type="ARBA" id="ARBA00023136"/>
    </source>
</evidence>
<feature type="transmembrane region" description="Helical" evidence="11">
    <location>
        <begin position="272"/>
        <end position="296"/>
    </location>
</feature>
<dbReference type="RefSeq" id="WP_204447921.1">
    <property type="nucleotide sequence ID" value="NZ_JACJKY010000024.1"/>
</dbReference>
<feature type="domain" description="ABC3 transporter permease C-terminal" evidence="12">
    <location>
        <begin position="176"/>
        <end position="293"/>
    </location>
</feature>
<dbReference type="PANTHER" id="PTHR47755">
    <property type="entry name" value="CELL DIVISION PROTEIN FTSX"/>
    <property type="match status" value="1"/>
</dbReference>
<keyword evidence="4 10" id="KW-1003">Cell membrane</keyword>
<proteinExistence type="inferred from homology"/>
<evidence type="ECO:0000256" key="9">
    <source>
        <dbReference type="ARBA" id="ARBA00023306"/>
    </source>
</evidence>
<evidence type="ECO:0000256" key="1">
    <source>
        <dbReference type="ARBA" id="ARBA00004651"/>
    </source>
</evidence>
<evidence type="ECO:0000256" key="11">
    <source>
        <dbReference type="SAM" id="Phobius"/>
    </source>
</evidence>
<name>A0A938XAR1_9FIRM</name>
<protein>
    <recommendedName>
        <fullName evidence="3 10">Cell division protein FtsX</fullName>
    </recommendedName>
</protein>
<evidence type="ECO:0000256" key="7">
    <source>
        <dbReference type="ARBA" id="ARBA00022989"/>
    </source>
</evidence>
<evidence type="ECO:0000256" key="5">
    <source>
        <dbReference type="ARBA" id="ARBA00022618"/>
    </source>
</evidence>
<feature type="domain" description="FtsX extracellular" evidence="13">
    <location>
        <begin position="60"/>
        <end position="153"/>
    </location>
</feature>
<evidence type="ECO:0000313" key="15">
    <source>
        <dbReference type="Proteomes" id="UP000774750"/>
    </source>
</evidence>
<dbReference type="EMBL" id="JACJKY010000024">
    <property type="protein sequence ID" value="MBM6921724.1"/>
    <property type="molecule type" value="Genomic_DNA"/>
</dbReference>
<keyword evidence="5 10" id="KW-0132">Cell division</keyword>
<dbReference type="PIRSF" id="PIRSF003097">
    <property type="entry name" value="FtsX"/>
    <property type="match status" value="1"/>
</dbReference>
<feature type="transmembrane region" description="Helical" evidence="11">
    <location>
        <begin position="21"/>
        <end position="44"/>
    </location>
</feature>
<evidence type="ECO:0000256" key="2">
    <source>
        <dbReference type="ARBA" id="ARBA00007379"/>
    </source>
</evidence>
<comment type="caution">
    <text evidence="14">The sequence shown here is derived from an EMBL/GenBank/DDBJ whole genome shotgun (WGS) entry which is preliminary data.</text>
</comment>
<dbReference type="Gene3D" id="3.30.70.3040">
    <property type="match status" value="1"/>
</dbReference>
<dbReference type="InterPro" id="IPR004513">
    <property type="entry name" value="FtsX"/>
</dbReference>
<keyword evidence="8 10" id="KW-0472">Membrane</keyword>
<comment type="similarity">
    <text evidence="2 10">Belongs to the ABC-4 integral membrane protein family. FtsX subfamily.</text>
</comment>
<dbReference type="GO" id="GO:0005886">
    <property type="term" value="C:plasma membrane"/>
    <property type="evidence" value="ECO:0007669"/>
    <property type="project" value="UniProtKB-SubCell"/>
</dbReference>
<dbReference type="Pfam" id="PF18075">
    <property type="entry name" value="FtsX_ECD"/>
    <property type="match status" value="1"/>
</dbReference>
<evidence type="ECO:0000256" key="4">
    <source>
        <dbReference type="ARBA" id="ARBA00022475"/>
    </source>
</evidence>
<dbReference type="PANTHER" id="PTHR47755:SF1">
    <property type="entry name" value="CELL DIVISION PROTEIN FTSX"/>
    <property type="match status" value="1"/>
</dbReference>
<gene>
    <name evidence="14" type="ORF">H6A12_11245</name>
</gene>
<dbReference type="InterPro" id="IPR058204">
    <property type="entry name" value="FtsX_firmicutes-type"/>
</dbReference>
<reference evidence="14" key="1">
    <citation type="submission" date="2020-08" db="EMBL/GenBank/DDBJ databases">
        <authorList>
            <person name="Cejkova D."/>
            <person name="Kubasova T."/>
            <person name="Jahodarova E."/>
            <person name="Rychlik I."/>
        </authorList>
    </citation>
    <scope>NUCLEOTIDE SEQUENCE</scope>
    <source>
        <strain evidence="14">An559</strain>
    </source>
</reference>
<reference evidence="14" key="2">
    <citation type="journal article" date="2021" name="Sci. Rep.">
        <title>The distribution of antibiotic resistance genes in chicken gut microbiota commensals.</title>
        <authorList>
            <person name="Juricova H."/>
            <person name="Matiasovicova J."/>
            <person name="Kubasova T."/>
            <person name="Cejkova D."/>
            <person name="Rychlik I."/>
        </authorList>
    </citation>
    <scope>NUCLEOTIDE SEQUENCE</scope>
    <source>
        <strain evidence="14">An559</strain>
    </source>
</reference>
<keyword evidence="7 11" id="KW-1133">Transmembrane helix</keyword>
<accession>A0A938XAR1</accession>
<evidence type="ECO:0000259" key="13">
    <source>
        <dbReference type="Pfam" id="PF18075"/>
    </source>
</evidence>
<evidence type="ECO:0000259" key="12">
    <source>
        <dbReference type="Pfam" id="PF02687"/>
    </source>
</evidence>
<keyword evidence="9 10" id="KW-0131">Cell cycle</keyword>
<dbReference type="NCBIfam" id="NF038347">
    <property type="entry name" value="FtsX_Gpos"/>
    <property type="match status" value="1"/>
</dbReference>
<comment type="subcellular location">
    <subcellularLocation>
        <location evidence="1">Cell membrane</location>
        <topology evidence="1">Multi-pass membrane protein</topology>
    </subcellularLocation>
</comment>
<organism evidence="14 15">
    <name type="scientific">Merdimmobilis hominis</name>
    <dbReference type="NCBI Taxonomy" id="2897707"/>
    <lineage>
        <taxon>Bacteria</taxon>
        <taxon>Bacillati</taxon>
        <taxon>Bacillota</taxon>
        <taxon>Clostridia</taxon>
        <taxon>Eubacteriales</taxon>
        <taxon>Oscillospiraceae</taxon>
        <taxon>Merdimmobilis</taxon>
    </lineage>
</organism>
<comment type="function">
    <text evidence="10">Part of the ABC transporter FtsEX involved in asymmetric cellular division facilitating the initiation of sporulation.</text>
</comment>
<dbReference type="GO" id="GO:0051301">
    <property type="term" value="P:cell division"/>
    <property type="evidence" value="ECO:0007669"/>
    <property type="project" value="UniProtKB-KW"/>
</dbReference>
<keyword evidence="15" id="KW-1185">Reference proteome</keyword>
<dbReference type="InterPro" id="IPR003838">
    <property type="entry name" value="ABC3_permease_C"/>
</dbReference>
<evidence type="ECO:0000313" key="14">
    <source>
        <dbReference type="EMBL" id="MBM6921724.1"/>
    </source>
</evidence>
<dbReference type="Proteomes" id="UP000774750">
    <property type="component" value="Unassembled WGS sequence"/>
</dbReference>
<sequence>MRASSFRYLLKEGLRNMWRNRVMSLTSIGVLTTCLLIVGAAFLLTVNVNSMVKYVEGQSEMCVYMKEGLTEEDLTQAEEAIRAVPNVKEVTFISKEEGLENTKESFGDDGYLLEGYEGEDNPIPDSFVVKVNEIDQTRDTQKALQEIAGVDVVNASGEVADTLSYVQNTVVTLGTIVIIALAVISLVIISNTIRATIFTRRKEINIMKFVGATNSFIRVPFVVEGFMLGFLSALISFLIIWGAYSYLVGAFSTDVSYWLQSAFESVVPFKQVALPLGGFFAGTGIVLGVMGSLISIRNHVKV</sequence>
<keyword evidence="6 11" id="KW-0812">Transmembrane</keyword>
<evidence type="ECO:0000256" key="3">
    <source>
        <dbReference type="ARBA" id="ARBA00021907"/>
    </source>
</evidence>
<evidence type="ECO:0000256" key="10">
    <source>
        <dbReference type="PIRNR" id="PIRNR003097"/>
    </source>
</evidence>
<feature type="transmembrane region" description="Helical" evidence="11">
    <location>
        <begin position="170"/>
        <end position="193"/>
    </location>
</feature>
<dbReference type="Pfam" id="PF02687">
    <property type="entry name" value="FtsX"/>
    <property type="match status" value="1"/>
</dbReference>
<feature type="transmembrane region" description="Helical" evidence="11">
    <location>
        <begin position="226"/>
        <end position="252"/>
    </location>
</feature>
<evidence type="ECO:0000256" key="6">
    <source>
        <dbReference type="ARBA" id="ARBA00022692"/>
    </source>
</evidence>
<dbReference type="InterPro" id="IPR040690">
    <property type="entry name" value="FtsX_ECD"/>
</dbReference>
<dbReference type="AlphaFoldDB" id="A0A938XAR1"/>